<keyword evidence="2" id="KW-1185">Reference proteome</keyword>
<dbReference type="RefSeq" id="WP_348737841.1">
    <property type="nucleotide sequence ID" value="NZ_CAXJRC010000011.1"/>
</dbReference>
<organism evidence="1 2">
    <name type="scientific">Tenacibaculum vairaonense</name>
    <dbReference type="NCBI Taxonomy" id="3137860"/>
    <lineage>
        <taxon>Bacteria</taxon>
        <taxon>Pseudomonadati</taxon>
        <taxon>Bacteroidota</taxon>
        <taxon>Flavobacteriia</taxon>
        <taxon>Flavobacteriales</taxon>
        <taxon>Flavobacteriaceae</taxon>
        <taxon>Tenacibaculum</taxon>
    </lineage>
</organism>
<dbReference type="EMBL" id="CAXJRC010000011">
    <property type="protein sequence ID" value="CAL2106020.1"/>
    <property type="molecule type" value="Genomic_DNA"/>
</dbReference>
<reference evidence="1 2" key="1">
    <citation type="submission" date="2024-05" db="EMBL/GenBank/DDBJ databases">
        <authorList>
            <person name="Duchaud E."/>
        </authorList>
    </citation>
    <scope>NUCLEOTIDE SEQUENCE [LARGE SCALE GENOMIC DNA]</scope>
    <source>
        <strain evidence="1">Ena-SAMPLE-TAB-13-05-2024-13:56:06:370-140305</strain>
    </source>
</reference>
<accession>A0ABM9PK64</accession>
<comment type="caution">
    <text evidence="1">The sequence shown here is derived from an EMBL/GenBank/DDBJ whole genome shotgun (WGS) entry which is preliminary data.</text>
</comment>
<gene>
    <name evidence="1" type="ORF">T190115A13A_10176</name>
</gene>
<evidence type="ECO:0000313" key="2">
    <source>
        <dbReference type="Proteomes" id="UP001497602"/>
    </source>
</evidence>
<protein>
    <recommendedName>
        <fullName evidence="3">Bacteriocin</fullName>
    </recommendedName>
</protein>
<dbReference type="Proteomes" id="UP001497602">
    <property type="component" value="Unassembled WGS sequence"/>
</dbReference>
<proteinExistence type="predicted"/>
<name>A0ABM9PK64_9FLAO</name>
<evidence type="ECO:0000313" key="1">
    <source>
        <dbReference type="EMBL" id="CAL2106020.1"/>
    </source>
</evidence>
<sequence length="56" mass="6402">MKKQISTLGSLLSINELKSIKGSNESYQYACWCVGHFLGYVLEQSDCECWTDRPKL</sequence>
<evidence type="ECO:0008006" key="3">
    <source>
        <dbReference type="Google" id="ProtNLM"/>
    </source>
</evidence>